<proteinExistence type="predicted"/>
<feature type="transmembrane region" description="Helical" evidence="1">
    <location>
        <begin position="6"/>
        <end position="26"/>
    </location>
</feature>
<comment type="caution">
    <text evidence="2">The sequence shown here is derived from an EMBL/GenBank/DDBJ whole genome shotgun (WGS) entry which is preliminary data.</text>
</comment>
<evidence type="ECO:0000313" key="2">
    <source>
        <dbReference type="EMBL" id="EMI53639.1"/>
    </source>
</evidence>
<protein>
    <submittedName>
        <fullName evidence="2">Uncharacterized protein</fullName>
    </submittedName>
</protein>
<sequence length="434" mass="47301">MAKRLVIFVIALFVGLVALITVPIGLRQMRFARSIHAVQDTGAPAGIDDLQTAIAWDRSNAAWHLDRAKEEAEKLFTAIAPVLYSDESFDWRNGLSDSDRDGITSAFDKHPSVMNAVDSAIRCDQYFSIDQPVTTASAFQQKLLDAAGLPRTIQRTLACRCRFLAAIGEYEQAASLALKGLHLVRLQEQDPTIINFMVAAACRNPLLDLLAELVASGKLDSKSLAMIDTELRRHDAMSSFVHALTTERALGIELSTGMTLALPVSQTMLPAYLEFMQEQIALGAVSHFEEAAPIITAKAAELAVVAPSMNAGRALMNRQRAKIRCLRLLIALHVHAIQKESKRLASPESQTDRLEDVPNLDEAFAEIASGGDASPPITLTPKDVLDPFTGQPLVVKPNGSTWLIYSVGENEIDDGGTFEEDLDVGFPTQEQIDI</sequence>
<accession>M5TX77</accession>
<evidence type="ECO:0000256" key="1">
    <source>
        <dbReference type="SAM" id="Phobius"/>
    </source>
</evidence>
<dbReference type="Proteomes" id="UP000011885">
    <property type="component" value="Unassembled WGS sequence"/>
</dbReference>
<gene>
    <name evidence="2" type="ORF">RSSM_04979</name>
</gene>
<keyword evidence="1" id="KW-0472">Membrane</keyword>
<reference evidence="2 3" key="1">
    <citation type="journal article" date="2013" name="Mar. Genomics">
        <title>Expression of sulfatases in Rhodopirellula baltica and the diversity of sulfatases in the genus Rhodopirellula.</title>
        <authorList>
            <person name="Wegner C.E."/>
            <person name="Richter-Heitmann T."/>
            <person name="Klindworth A."/>
            <person name="Klockow C."/>
            <person name="Richter M."/>
            <person name="Achstetter T."/>
            <person name="Glockner F.O."/>
            <person name="Harder J."/>
        </authorList>
    </citation>
    <scope>NUCLEOTIDE SEQUENCE [LARGE SCALE GENOMIC DNA]</scope>
    <source>
        <strain evidence="2 3">SM41</strain>
    </source>
</reference>
<dbReference type="OrthoDB" id="274376at2"/>
<keyword evidence="1" id="KW-0812">Transmembrane</keyword>
<dbReference type="EMBL" id="ANOH01000341">
    <property type="protein sequence ID" value="EMI53639.1"/>
    <property type="molecule type" value="Genomic_DNA"/>
</dbReference>
<organism evidence="2 3">
    <name type="scientific">Rhodopirellula sallentina SM41</name>
    <dbReference type="NCBI Taxonomy" id="1263870"/>
    <lineage>
        <taxon>Bacteria</taxon>
        <taxon>Pseudomonadati</taxon>
        <taxon>Planctomycetota</taxon>
        <taxon>Planctomycetia</taxon>
        <taxon>Pirellulales</taxon>
        <taxon>Pirellulaceae</taxon>
        <taxon>Rhodopirellula</taxon>
    </lineage>
</organism>
<dbReference type="AlphaFoldDB" id="M5TX77"/>
<keyword evidence="3" id="KW-1185">Reference proteome</keyword>
<keyword evidence="1" id="KW-1133">Transmembrane helix</keyword>
<dbReference type="PATRIC" id="fig|1263870.3.peg.5267"/>
<name>M5TX77_9BACT</name>
<dbReference type="RefSeq" id="WP_008684536.1">
    <property type="nucleotide sequence ID" value="NZ_ANOH01000341.1"/>
</dbReference>
<evidence type="ECO:0000313" key="3">
    <source>
        <dbReference type="Proteomes" id="UP000011885"/>
    </source>
</evidence>